<dbReference type="RefSeq" id="XP_066805962.1">
    <property type="nucleotide sequence ID" value="XM_066943420.1"/>
</dbReference>
<reference evidence="2 3" key="1">
    <citation type="journal article" date="2024" name="bioRxiv">
        <title>Comparative genomics of Cryptococcus and Kwoniella reveals pathogenesis evolution and contrasting karyotype dynamics via intercentromeric recombination or chromosome fusion.</title>
        <authorList>
            <person name="Coelho M.A."/>
            <person name="David-Palma M."/>
            <person name="Shea T."/>
            <person name="Bowers K."/>
            <person name="McGinley-Smith S."/>
            <person name="Mohammad A.W."/>
            <person name="Gnirke A."/>
            <person name="Yurkov A.M."/>
            <person name="Nowrousian M."/>
            <person name="Sun S."/>
            <person name="Cuomo C.A."/>
            <person name="Heitman J."/>
        </authorList>
    </citation>
    <scope>NUCLEOTIDE SEQUENCE [LARGE SCALE GENOMIC DNA]</scope>
    <source>
        <strain evidence="2 3">CBS 13917</strain>
    </source>
</reference>
<evidence type="ECO:0000313" key="3">
    <source>
        <dbReference type="Proteomes" id="UP001388673"/>
    </source>
</evidence>
<dbReference type="KEGG" id="kne:92177544"/>
<sequence length="68" mass="7083">MSDIQNPIHVAAETTIALVATQPEVTAVAPANEVTADQTENQPQAQQKCDGIQKKDEGRGCASGCACE</sequence>
<accession>A0AAW0Z6N1</accession>
<dbReference type="AlphaFoldDB" id="A0AAW0Z6N1"/>
<feature type="region of interest" description="Disordered" evidence="1">
    <location>
        <begin position="35"/>
        <end position="63"/>
    </location>
</feature>
<comment type="caution">
    <text evidence="2">The sequence shown here is derived from an EMBL/GenBank/DDBJ whole genome shotgun (WGS) entry which is preliminary data.</text>
</comment>
<dbReference type="GeneID" id="92177544"/>
<dbReference type="EMBL" id="JBCAWK010000001">
    <property type="protein sequence ID" value="KAK8869716.1"/>
    <property type="molecule type" value="Genomic_DNA"/>
</dbReference>
<feature type="compositionally biased region" description="Polar residues" evidence="1">
    <location>
        <begin position="35"/>
        <end position="47"/>
    </location>
</feature>
<organism evidence="2 3">
    <name type="scientific">Kwoniella newhampshirensis</name>
    <dbReference type="NCBI Taxonomy" id="1651941"/>
    <lineage>
        <taxon>Eukaryota</taxon>
        <taxon>Fungi</taxon>
        <taxon>Dikarya</taxon>
        <taxon>Basidiomycota</taxon>
        <taxon>Agaricomycotina</taxon>
        <taxon>Tremellomycetes</taxon>
        <taxon>Tremellales</taxon>
        <taxon>Cryptococcaceae</taxon>
        <taxon>Kwoniella</taxon>
    </lineage>
</organism>
<protein>
    <submittedName>
        <fullName evidence="2">Uncharacterized protein</fullName>
    </submittedName>
</protein>
<dbReference type="Proteomes" id="UP001388673">
    <property type="component" value="Unassembled WGS sequence"/>
</dbReference>
<evidence type="ECO:0000313" key="2">
    <source>
        <dbReference type="EMBL" id="KAK8869716.1"/>
    </source>
</evidence>
<gene>
    <name evidence="2" type="ORF">IAR55_000284</name>
</gene>
<evidence type="ECO:0000256" key="1">
    <source>
        <dbReference type="SAM" id="MobiDB-lite"/>
    </source>
</evidence>
<proteinExistence type="predicted"/>
<keyword evidence="3" id="KW-1185">Reference proteome</keyword>
<name>A0AAW0Z6N1_9TREE</name>